<dbReference type="GO" id="GO:0016746">
    <property type="term" value="F:acyltransferase activity"/>
    <property type="evidence" value="ECO:0007669"/>
    <property type="project" value="UniProtKB-KW"/>
</dbReference>
<sequence>MSEFDDIRPFNDAEVPAVLRRVVADQELRRAVISMLMPRFKARWSWLLSPLIGVALRIQFFGVNTVDGFQRRLEGYLGRIIKRSTTDYSVSGLDKLDPNKPYLFVSNHRDIVMDPAFVNWALYQNGFKTIRIAIGDNLLSKPFVSDLMRLNKSFIVQRAITGRREKLMAAKKLSAYIHHSVVQEKANIWIAQREGRAKDGVDKTNSAVIGMFSLSKPKDRSYADYVKELNIVPVAISYEYDPCDVMKARERYYQLEKGGYQKARNEDVRSIAKGISGWKGRVHLAFGDVLSGDYQNDAEVAVAIDQQIHRKYRLFETNETAHRWLHECPDDPAPHWVPELMRERVAHLPDVVRPYLLAQYANAVESQQNAE</sequence>
<reference evidence="3" key="1">
    <citation type="journal article" date="2019" name="Int. J. Syst. Evol. Microbiol.">
        <title>The Global Catalogue of Microorganisms (GCM) 10K type strain sequencing project: providing services to taxonomists for standard genome sequencing and annotation.</title>
        <authorList>
            <consortium name="The Broad Institute Genomics Platform"/>
            <consortium name="The Broad Institute Genome Sequencing Center for Infectious Disease"/>
            <person name="Wu L."/>
            <person name="Ma J."/>
        </authorList>
    </citation>
    <scope>NUCLEOTIDE SEQUENCE [LARGE SCALE GENOMIC DNA]</scope>
    <source>
        <strain evidence="3">IBRC 10765</strain>
    </source>
</reference>
<keyword evidence="2" id="KW-0012">Acyltransferase</keyword>
<evidence type="ECO:0000259" key="1">
    <source>
        <dbReference type="SMART" id="SM00563"/>
    </source>
</evidence>
<dbReference type="Pfam" id="PF01553">
    <property type="entry name" value="Acyltransferase"/>
    <property type="match status" value="1"/>
</dbReference>
<organism evidence="2 3">
    <name type="scientific">Saccharospirillum mangrovi</name>
    <dbReference type="NCBI Taxonomy" id="2161747"/>
    <lineage>
        <taxon>Bacteria</taxon>
        <taxon>Pseudomonadati</taxon>
        <taxon>Pseudomonadota</taxon>
        <taxon>Gammaproteobacteria</taxon>
        <taxon>Oceanospirillales</taxon>
        <taxon>Saccharospirillaceae</taxon>
        <taxon>Saccharospirillum</taxon>
    </lineage>
</organism>
<dbReference type="SUPFAM" id="SSF69593">
    <property type="entry name" value="Glycerol-3-phosphate (1)-acyltransferase"/>
    <property type="match status" value="1"/>
</dbReference>
<name>A0ABV8A0K3_9GAMM</name>
<proteinExistence type="predicted"/>
<dbReference type="PANTHER" id="PTHR30068">
    <property type="entry name" value="URONATE ISOMERASE"/>
    <property type="match status" value="1"/>
</dbReference>
<dbReference type="SMART" id="SM00563">
    <property type="entry name" value="PlsC"/>
    <property type="match status" value="1"/>
</dbReference>
<gene>
    <name evidence="2" type="ORF">ACFOOG_09965</name>
</gene>
<comment type="caution">
    <text evidence="2">The sequence shown here is derived from an EMBL/GenBank/DDBJ whole genome shotgun (WGS) entry which is preliminary data.</text>
</comment>
<accession>A0ABV8A0K3</accession>
<protein>
    <submittedName>
        <fullName evidence="2">1-acyl-sn-glycerol-3-phosphate acyltransferase</fullName>
    </submittedName>
</protein>
<dbReference type="RefSeq" id="WP_380696041.1">
    <property type="nucleotide sequence ID" value="NZ_JBHRYR010000003.1"/>
</dbReference>
<keyword evidence="3" id="KW-1185">Reference proteome</keyword>
<keyword evidence="2" id="KW-0808">Transferase</keyword>
<dbReference type="EMBL" id="JBHRYR010000003">
    <property type="protein sequence ID" value="MFC3853156.1"/>
    <property type="molecule type" value="Genomic_DNA"/>
</dbReference>
<evidence type="ECO:0000313" key="2">
    <source>
        <dbReference type="EMBL" id="MFC3853156.1"/>
    </source>
</evidence>
<dbReference type="InterPro" id="IPR002123">
    <property type="entry name" value="Plipid/glycerol_acylTrfase"/>
</dbReference>
<dbReference type="Proteomes" id="UP001595617">
    <property type="component" value="Unassembled WGS sequence"/>
</dbReference>
<dbReference type="PANTHER" id="PTHR30068:SF3">
    <property type="entry name" value="PHOSPHOLIPID_GLYCEROL ACYLTRANSFERASE DOMAIN-CONTAINING PROTEIN"/>
    <property type="match status" value="1"/>
</dbReference>
<feature type="domain" description="Phospholipid/glycerol acyltransferase" evidence="1">
    <location>
        <begin position="102"/>
        <end position="239"/>
    </location>
</feature>
<evidence type="ECO:0000313" key="3">
    <source>
        <dbReference type="Proteomes" id="UP001595617"/>
    </source>
</evidence>